<proteinExistence type="predicted"/>
<dbReference type="AlphaFoldDB" id="A0A125NUA1"/>
<accession>A0A125NUA1</accession>
<evidence type="ECO:0000256" key="1">
    <source>
        <dbReference type="SAM" id="MobiDB-lite"/>
    </source>
</evidence>
<comment type="caution">
    <text evidence="2">The sequence shown here is derived from an EMBL/GenBank/DDBJ whole genome shotgun (WGS) entry which is preliminary data.</text>
</comment>
<dbReference type="Proteomes" id="UP000059074">
    <property type="component" value="Unassembled WGS sequence"/>
</dbReference>
<dbReference type="EMBL" id="LMTR01000074">
    <property type="protein sequence ID" value="KWT66025.1"/>
    <property type="molecule type" value="Genomic_DNA"/>
</dbReference>
<gene>
    <name evidence="2" type="ORF">APY04_2612</name>
</gene>
<name>A0A125NUA1_HYPSL</name>
<organism evidence="2 3">
    <name type="scientific">Hyphomicrobium sulfonivorans</name>
    <dbReference type="NCBI Taxonomy" id="121290"/>
    <lineage>
        <taxon>Bacteria</taxon>
        <taxon>Pseudomonadati</taxon>
        <taxon>Pseudomonadota</taxon>
        <taxon>Alphaproteobacteria</taxon>
        <taxon>Hyphomicrobiales</taxon>
        <taxon>Hyphomicrobiaceae</taxon>
        <taxon>Hyphomicrobium</taxon>
    </lineage>
</organism>
<reference evidence="2 3" key="1">
    <citation type="submission" date="2015-10" db="EMBL/GenBank/DDBJ databases">
        <title>Transcriptomic analysis of a linuron degrading triple-species bacterial consortium.</title>
        <authorList>
            <person name="Albers P."/>
        </authorList>
    </citation>
    <scope>NUCLEOTIDE SEQUENCE [LARGE SCALE GENOMIC DNA]</scope>
    <source>
        <strain evidence="2 3">WDL6</strain>
    </source>
</reference>
<dbReference type="STRING" id="121290.APY04_2612"/>
<sequence>MFGTGDTPAGRRLRGAQSPGAGAEGFFKVFQNASKRLRKGRMSTLR</sequence>
<evidence type="ECO:0000313" key="3">
    <source>
        <dbReference type="Proteomes" id="UP000059074"/>
    </source>
</evidence>
<protein>
    <submittedName>
        <fullName evidence="2">Uncharacterized protein</fullName>
    </submittedName>
</protein>
<feature type="region of interest" description="Disordered" evidence="1">
    <location>
        <begin position="1"/>
        <end position="24"/>
    </location>
</feature>
<evidence type="ECO:0000313" key="2">
    <source>
        <dbReference type="EMBL" id="KWT66025.1"/>
    </source>
</evidence>
<dbReference type="PATRIC" id="fig|121290.4.peg.1483"/>
<keyword evidence="3" id="KW-1185">Reference proteome</keyword>